<dbReference type="Pfam" id="PF01351">
    <property type="entry name" value="RNase_HII"/>
    <property type="match status" value="1"/>
</dbReference>
<dbReference type="Proteomes" id="UP000230776">
    <property type="component" value="Unassembled WGS sequence"/>
</dbReference>
<sequence>MSRCIIGIDEAGRGPLAGPVVVGAVALPKGSSLSFKGLPKLKDSKQLSKSQREVWFEYIKNNPDIFFSSARIYQKKIDRINIAQASNLAASKALEYLMREIGEPHEILIDGSLYLGDPAHKDLNAKTIIRGDEKRTAIKLASIVAKVTRDRYMDLLHERYPEYGFGSHKGYGTKFHLKMIKKHGICPIHRRTYTIK</sequence>
<dbReference type="GO" id="GO:0032299">
    <property type="term" value="C:ribonuclease H2 complex"/>
    <property type="evidence" value="ECO:0007669"/>
    <property type="project" value="TreeGrafter"/>
</dbReference>
<dbReference type="GO" id="GO:0003723">
    <property type="term" value="F:RNA binding"/>
    <property type="evidence" value="ECO:0007669"/>
    <property type="project" value="UniProtKB-UniRule"/>
</dbReference>
<dbReference type="InterPro" id="IPR012337">
    <property type="entry name" value="RNaseH-like_sf"/>
</dbReference>
<evidence type="ECO:0000256" key="7">
    <source>
        <dbReference type="ARBA" id="ARBA00022722"/>
    </source>
</evidence>
<evidence type="ECO:0000259" key="14">
    <source>
        <dbReference type="PROSITE" id="PS51975"/>
    </source>
</evidence>
<dbReference type="EMBL" id="PFAG01000011">
    <property type="protein sequence ID" value="PIR98560.1"/>
    <property type="molecule type" value="Genomic_DNA"/>
</dbReference>
<feature type="domain" description="RNase H type-2" evidence="14">
    <location>
        <begin position="3"/>
        <end position="196"/>
    </location>
</feature>
<comment type="subcellular location">
    <subcellularLocation>
        <location evidence="4">Cytoplasm</location>
    </subcellularLocation>
</comment>
<accession>A0A2H0VJR3</accession>
<evidence type="ECO:0000256" key="8">
    <source>
        <dbReference type="ARBA" id="ARBA00022723"/>
    </source>
</evidence>
<evidence type="ECO:0000313" key="16">
    <source>
        <dbReference type="Proteomes" id="UP000230776"/>
    </source>
</evidence>
<dbReference type="SUPFAM" id="SSF53098">
    <property type="entry name" value="Ribonuclease H-like"/>
    <property type="match status" value="1"/>
</dbReference>
<comment type="catalytic activity">
    <reaction evidence="1 12 13">
        <text>Endonucleolytic cleavage to 5'-phosphomonoester.</text>
        <dbReference type="EC" id="3.1.26.4"/>
    </reaction>
</comment>
<evidence type="ECO:0000256" key="10">
    <source>
        <dbReference type="ARBA" id="ARBA00022801"/>
    </source>
</evidence>
<protein>
    <recommendedName>
        <fullName evidence="13">Ribonuclease</fullName>
        <ecNumber evidence="13">3.1.26.4</ecNumber>
    </recommendedName>
</protein>
<organism evidence="15 16">
    <name type="scientific">Candidatus Colwellbacteria bacterium CG10_big_fil_rev_8_21_14_0_10_41_28</name>
    <dbReference type="NCBI Taxonomy" id="1974539"/>
    <lineage>
        <taxon>Bacteria</taxon>
        <taxon>Candidatus Colwelliibacteriota</taxon>
    </lineage>
</organism>
<evidence type="ECO:0000256" key="11">
    <source>
        <dbReference type="ARBA" id="ARBA00023211"/>
    </source>
</evidence>
<dbReference type="GO" id="GO:0005737">
    <property type="term" value="C:cytoplasm"/>
    <property type="evidence" value="ECO:0007669"/>
    <property type="project" value="UniProtKB-SubCell"/>
</dbReference>
<keyword evidence="7 12" id="KW-0540">Nuclease</keyword>
<evidence type="ECO:0000256" key="9">
    <source>
        <dbReference type="ARBA" id="ARBA00022759"/>
    </source>
</evidence>
<evidence type="ECO:0000256" key="6">
    <source>
        <dbReference type="ARBA" id="ARBA00022490"/>
    </source>
</evidence>
<dbReference type="NCBIfam" id="NF000595">
    <property type="entry name" value="PRK00015.1-3"/>
    <property type="match status" value="1"/>
</dbReference>
<dbReference type="GO" id="GO:0004523">
    <property type="term" value="F:RNA-DNA hybrid ribonuclease activity"/>
    <property type="evidence" value="ECO:0007669"/>
    <property type="project" value="UniProtKB-UniRule"/>
</dbReference>
<dbReference type="GO" id="GO:0046872">
    <property type="term" value="F:metal ion binding"/>
    <property type="evidence" value="ECO:0007669"/>
    <property type="project" value="UniProtKB-KW"/>
</dbReference>
<reference evidence="16" key="1">
    <citation type="submission" date="2017-09" db="EMBL/GenBank/DDBJ databases">
        <title>Depth-based differentiation of microbial function through sediment-hosted aquifers and enrichment of novel symbionts in the deep terrestrial subsurface.</title>
        <authorList>
            <person name="Probst A.J."/>
            <person name="Ladd B."/>
            <person name="Jarett J.K."/>
            <person name="Geller-Mcgrath D.E."/>
            <person name="Sieber C.M.K."/>
            <person name="Emerson J.B."/>
            <person name="Anantharaman K."/>
            <person name="Thomas B.C."/>
            <person name="Malmstrom R."/>
            <person name="Stieglmeier M."/>
            <person name="Klingl A."/>
            <person name="Woyke T."/>
            <person name="Ryan C.M."/>
            <person name="Banfield J.F."/>
        </authorList>
    </citation>
    <scope>NUCLEOTIDE SEQUENCE [LARGE SCALE GENOMIC DNA]</scope>
</reference>
<dbReference type="GO" id="GO:0006298">
    <property type="term" value="P:mismatch repair"/>
    <property type="evidence" value="ECO:0007669"/>
    <property type="project" value="TreeGrafter"/>
</dbReference>
<evidence type="ECO:0000256" key="3">
    <source>
        <dbReference type="ARBA" id="ARBA00004065"/>
    </source>
</evidence>
<keyword evidence="9 12" id="KW-0255">Endonuclease</keyword>
<proteinExistence type="inferred from homology"/>
<feature type="binding site" evidence="12">
    <location>
        <position position="9"/>
    </location>
    <ligand>
        <name>a divalent metal cation</name>
        <dbReference type="ChEBI" id="CHEBI:60240"/>
    </ligand>
</feature>
<comment type="cofactor">
    <cofactor evidence="2">
        <name>Mg(2+)</name>
        <dbReference type="ChEBI" id="CHEBI:18420"/>
    </cofactor>
</comment>
<name>A0A2H0VJR3_9BACT</name>
<dbReference type="InterPro" id="IPR022898">
    <property type="entry name" value="RNase_HII"/>
</dbReference>
<feature type="binding site" evidence="12">
    <location>
        <position position="10"/>
    </location>
    <ligand>
        <name>a divalent metal cation</name>
        <dbReference type="ChEBI" id="CHEBI:60240"/>
    </ligand>
</feature>
<gene>
    <name evidence="15" type="ORF">COT88_00835</name>
</gene>
<dbReference type="InterPro" id="IPR001352">
    <property type="entry name" value="RNase_HII/HIII"/>
</dbReference>
<keyword evidence="11" id="KW-0464">Manganese</keyword>
<dbReference type="EC" id="3.1.26.4" evidence="13"/>
<comment type="similarity">
    <text evidence="5 13">Belongs to the RNase HII family.</text>
</comment>
<comment type="cofactor">
    <cofactor evidence="12">
        <name>Mn(2+)</name>
        <dbReference type="ChEBI" id="CHEBI:29035"/>
    </cofactor>
    <cofactor evidence="12">
        <name>Mg(2+)</name>
        <dbReference type="ChEBI" id="CHEBI:18420"/>
    </cofactor>
    <text evidence="12">Manganese or magnesium. Binds 1 divalent metal ion per monomer in the absence of substrate. May bind a second metal ion after substrate binding.</text>
</comment>
<evidence type="ECO:0000313" key="15">
    <source>
        <dbReference type="EMBL" id="PIR98560.1"/>
    </source>
</evidence>
<dbReference type="Gene3D" id="3.30.420.10">
    <property type="entry name" value="Ribonuclease H-like superfamily/Ribonuclease H"/>
    <property type="match status" value="1"/>
</dbReference>
<evidence type="ECO:0000256" key="4">
    <source>
        <dbReference type="ARBA" id="ARBA00004496"/>
    </source>
</evidence>
<dbReference type="InterPro" id="IPR036397">
    <property type="entry name" value="RNaseH_sf"/>
</dbReference>
<comment type="caution">
    <text evidence="15">The sequence shown here is derived from an EMBL/GenBank/DDBJ whole genome shotgun (WGS) entry which is preliminary data.</text>
</comment>
<dbReference type="AlphaFoldDB" id="A0A2H0VJR3"/>
<evidence type="ECO:0000256" key="12">
    <source>
        <dbReference type="PROSITE-ProRule" id="PRU01319"/>
    </source>
</evidence>
<evidence type="ECO:0000256" key="2">
    <source>
        <dbReference type="ARBA" id="ARBA00001946"/>
    </source>
</evidence>
<dbReference type="PROSITE" id="PS51975">
    <property type="entry name" value="RNASE_H_2"/>
    <property type="match status" value="1"/>
</dbReference>
<keyword evidence="6" id="KW-0963">Cytoplasm</keyword>
<dbReference type="PANTHER" id="PTHR10954">
    <property type="entry name" value="RIBONUCLEASE H2 SUBUNIT A"/>
    <property type="match status" value="1"/>
</dbReference>
<comment type="function">
    <text evidence="3 13">Endonuclease that specifically degrades the RNA of RNA-DNA hybrids.</text>
</comment>
<dbReference type="GO" id="GO:0043137">
    <property type="term" value="P:DNA replication, removal of RNA primer"/>
    <property type="evidence" value="ECO:0007669"/>
    <property type="project" value="TreeGrafter"/>
</dbReference>
<evidence type="ECO:0000256" key="13">
    <source>
        <dbReference type="RuleBase" id="RU003515"/>
    </source>
</evidence>
<feature type="binding site" evidence="12">
    <location>
        <position position="110"/>
    </location>
    <ligand>
        <name>a divalent metal cation</name>
        <dbReference type="ChEBI" id="CHEBI:60240"/>
    </ligand>
</feature>
<evidence type="ECO:0000256" key="5">
    <source>
        <dbReference type="ARBA" id="ARBA00007383"/>
    </source>
</evidence>
<evidence type="ECO:0000256" key="1">
    <source>
        <dbReference type="ARBA" id="ARBA00000077"/>
    </source>
</evidence>
<dbReference type="PANTHER" id="PTHR10954:SF18">
    <property type="entry name" value="RIBONUCLEASE HII"/>
    <property type="match status" value="1"/>
</dbReference>
<dbReference type="InterPro" id="IPR024567">
    <property type="entry name" value="RNase_HII/HIII_dom"/>
</dbReference>
<keyword evidence="10 12" id="KW-0378">Hydrolase</keyword>
<keyword evidence="8 12" id="KW-0479">Metal-binding</keyword>
<dbReference type="CDD" id="cd07182">
    <property type="entry name" value="RNase_HII_bacteria_HII_like"/>
    <property type="match status" value="1"/>
</dbReference>